<dbReference type="GO" id="GO:0032259">
    <property type="term" value="P:methylation"/>
    <property type="evidence" value="ECO:0007669"/>
    <property type="project" value="UniProtKB-KW"/>
</dbReference>
<protein>
    <submittedName>
        <fullName evidence="2">C-5 cytosine methyltransferase</fullName>
    </submittedName>
</protein>
<feature type="region of interest" description="Disordered" evidence="1">
    <location>
        <begin position="1421"/>
        <end position="1441"/>
    </location>
</feature>
<evidence type="ECO:0000256" key="1">
    <source>
        <dbReference type="SAM" id="MobiDB-lite"/>
    </source>
</evidence>
<reference evidence="2" key="1">
    <citation type="submission" date="2022-07" db="EMBL/GenBank/DDBJ databases">
        <title>Fungi with potential for degradation of polypropylene.</title>
        <authorList>
            <person name="Gostincar C."/>
        </authorList>
    </citation>
    <scope>NUCLEOTIDE SEQUENCE</scope>
    <source>
        <strain evidence="2">EXF-13308</strain>
    </source>
</reference>
<dbReference type="Gene3D" id="3.40.50.150">
    <property type="entry name" value="Vaccinia Virus protein VP39"/>
    <property type="match status" value="1"/>
</dbReference>
<keyword evidence="3" id="KW-1185">Reference proteome</keyword>
<keyword evidence="2" id="KW-0808">Transferase</keyword>
<dbReference type="GO" id="GO:0008168">
    <property type="term" value="F:methyltransferase activity"/>
    <property type="evidence" value="ECO:0007669"/>
    <property type="project" value="UniProtKB-KW"/>
</dbReference>
<dbReference type="Gene3D" id="3.90.120.10">
    <property type="entry name" value="DNA Methylase, subunit A, domain 2"/>
    <property type="match status" value="1"/>
</dbReference>
<organism evidence="2 3">
    <name type="scientific">Pleurostoma richardsiae</name>
    <dbReference type="NCBI Taxonomy" id="41990"/>
    <lineage>
        <taxon>Eukaryota</taxon>
        <taxon>Fungi</taxon>
        <taxon>Dikarya</taxon>
        <taxon>Ascomycota</taxon>
        <taxon>Pezizomycotina</taxon>
        <taxon>Sordariomycetes</taxon>
        <taxon>Sordariomycetidae</taxon>
        <taxon>Calosphaeriales</taxon>
        <taxon>Pleurostomataceae</taxon>
        <taxon>Pleurostoma</taxon>
    </lineage>
</organism>
<dbReference type="EMBL" id="JANBVO010000002">
    <property type="protein sequence ID" value="KAJ9156285.1"/>
    <property type="molecule type" value="Genomic_DNA"/>
</dbReference>
<gene>
    <name evidence="2" type="ORF">NKR23_g1146</name>
</gene>
<dbReference type="InterPro" id="IPR029063">
    <property type="entry name" value="SAM-dependent_MTases_sf"/>
</dbReference>
<dbReference type="Proteomes" id="UP001174694">
    <property type="component" value="Unassembled WGS sequence"/>
</dbReference>
<keyword evidence="2" id="KW-0489">Methyltransferase</keyword>
<proteinExistence type="predicted"/>
<feature type="region of interest" description="Disordered" evidence="1">
    <location>
        <begin position="1"/>
        <end position="83"/>
    </location>
</feature>
<feature type="compositionally biased region" description="Basic and acidic residues" evidence="1">
    <location>
        <begin position="53"/>
        <end position="62"/>
    </location>
</feature>
<comment type="caution">
    <text evidence="2">The sequence shown here is derived from an EMBL/GenBank/DDBJ whole genome shotgun (WGS) entry which is preliminary data.</text>
</comment>
<feature type="compositionally biased region" description="Polar residues" evidence="1">
    <location>
        <begin position="759"/>
        <end position="773"/>
    </location>
</feature>
<dbReference type="SUPFAM" id="SSF53335">
    <property type="entry name" value="S-adenosyl-L-methionine-dependent methyltransferases"/>
    <property type="match status" value="1"/>
</dbReference>
<sequence>MADFLGDWVPPRRAAPRHISPATDVDSTSRSLYSDFASDVSNGPEQPSFPEAAHADSDHSDSDQSESAASDQGGPDPFEWDLHDNDEEIRPTTVALGLSKDYVRNWGPADAFREFYQNWKDAIVTTFNLDPRSFKPQWKETRNEIQITMRREVPVAGRRPDEELLGYIRFKKKEGSLELSNFSAKLEMRNLALGGGTKSQQDNTAGVHGEGFKIASLVMLRSSYAVRISSTSHYWNFGLRGMYRDRLYCRITAAKPDVIRRNREIAAFEASSPRNSLTPRVWQDVTVKISKGRNGLKITEDSVRKWFKVSIDLVGPRPDSVIRADHGDLILDEAFASKIFLKGLRVDGQGPDGREYILGYNFATGAINRDRERLMNKRQEASMVASMWERAILDGPEDVIRRYIQLFRDHEDSPDIALAERVVSERVATRMWAQLRADEPDVFFYSEDSLSQSDQVTIILANIKKKPERAPAALWKVLRKYRLAKTPEEERRDLFKSCERVEAITDIFGANVLRMLKCAMLLDTRLEEIKFQVVKGGETGLDLIYKEEEKFILLHSKWLDFDETHKQVFCDFSELSQEVEMRGFSCDHVVEDLIELVIGEVDGALGIAPAEAKTIRQLARERIRQTPRRVSVSPTPKCGELQVRWVGNESGIVARDHPSKIFYDVILHRISSCREKREQLLYQCSRNGDGEISPACGCERQTICLRSCRAIFSGLDPREEYFPMVARSGAKTFFGWPPREMVPRLYEDDMTAQEEAESQIDSRGTSTPASSLDTPGFMAFPSDSMRGSRQESAELEYGYSHDNDDTGYIEARSNTAHCDAVVNSVHSPSHNGQGLQLQAHDKESWEELHQDVKDWQKWYTTDLPRIVPELFYMSPTKSQCNSPNIYMDSSILCERLGCKFERDSYVRFRLDSNMREHIALIHEIHSGADGCAMESPHFTATVYSFLEADPLFRDPSLPADAEPIHRGHGELLLHFSSLENMGSQSDSLLIDMDDIIEAKVLSPDFEVVHCAPSPRDENDDTPFCRFARTASTDAITLVPLAPHLLKRQDRWRPKGLSDPTMPFVIDLTPNVLGPLEGFTESGCGALLGIGFDPERDMSWRVRYPGCKVFDGLPEDVFSDWAAGELLPPERPPPGHPVIVLASGENTNFRLRAGNDKMPSLEKFLAPLRALEGVVDSSFNPDFGVLQMSPSLLEPLAVKGLSTSILRLLERKYIMRLKLVNHLDHGLLQDRRVLVVVASRFSGLVSVPLQPYTSTGPDSVRLAKKVGDIIGELRFKNTRVSEGGSAGFVSSLVPDREDDNGFPSRYIYNHRTGEHMAPAAEMGIPPRIVGMDDDTVLLSWDCHQPPYHRDRGDKLTPREIARLLHFKDDFVLYGSVESQYREMLAAQPPSLSQAIAENILKVAKLSRRIEIPAVRVGATRNKRARVEDDDGPDGVSEERIHS</sequence>
<feature type="region of interest" description="Disordered" evidence="1">
    <location>
        <begin position="751"/>
        <end position="792"/>
    </location>
</feature>
<accession>A0AA38S4U4</accession>
<name>A0AA38S4U4_9PEZI</name>
<evidence type="ECO:0000313" key="3">
    <source>
        <dbReference type="Proteomes" id="UP001174694"/>
    </source>
</evidence>
<evidence type="ECO:0000313" key="2">
    <source>
        <dbReference type="EMBL" id="KAJ9156285.1"/>
    </source>
</evidence>